<dbReference type="Pfam" id="PF21530">
    <property type="entry name" value="Pif1_2B_dom"/>
    <property type="match status" value="1"/>
</dbReference>
<proteinExistence type="predicted"/>
<dbReference type="GO" id="GO:0005657">
    <property type="term" value="C:replication fork"/>
    <property type="evidence" value="ECO:0007669"/>
    <property type="project" value="TreeGrafter"/>
</dbReference>
<dbReference type="GO" id="GO:0006260">
    <property type="term" value="P:DNA replication"/>
    <property type="evidence" value="ECO:0007669"/>
    <property type="project" value="TreeGrafter"/>
</dbReference>
<feature type="domain" description="DNA helicase Pif1-like 2B" evidence="2">
    <location>
        <begin position="87"/>
        <end position="132"/>
    </location>
</feature>
<keyword evidence="3" id="KW-0547">Nucleotide-binding</keyword>
<dbReference type="InterPro" id="IPR049163">
    <property type="entry name" value="Pif1-like_2B_dom"/>
</dbReference>
<reference evidence="4" key="1">
    <citation type="submission" date="2017-03" db="EMBL/GenBank/DDBJ databases">
        <title>Phytopthora megakarya and P. palmivora, two closely related causual agents of cacao black pod achieved similar genome size and gene model numbers by different mechanisms.</title>
        <authorList>
            <person name="Ali S."/>
            <person name="Shao J."/>
            <person name="Larry D.J."/>
            <person name="Kronmiller B."/>
            <person name="Shen D."/>
            <person name="Strem M.D."/>
            <person name="Melnick R.L."/>
            <person name="Guiltinan M.J."/>
            <person name="Tyler B.M."/>
            <person name="Meinhardt L.W."/>
            <person name="Bailey B.A."/>
        </authorList>
    </citation>
    <scope>NUCLEOTIDE SEQUENCE [LARGE SCALE GENOMIC DNA]</scope>
    <source>
        <strain evidence="4">zdho120</strain>
    </source>
</reference>
<comment type="caution">
    <text evidence="3">The sequence shown here is derived from an EMBL/GenBank/DDBJ whole genome shotgun (WGS) entry which is preliminary data.</text>
</comment>
<dbReference type="SUPFAM" id="SSF52540">
    <property type="entry name" value="P-loop containing nucleoside triphosphate hydrolases"/>
    <property type="match status" value="1"/>
</dbReference>
<evidence type="ECO:0000259" key="2">
    <source>
        <dbReference type="Pfam" id="PF21530"/>
    </source>
</evidence>
<keyword evidence="3" id="KW-0067">ATP-binding</keyword>
<accession>A0A225V6Y3</accession>
<dbReference type="InterPro" id="IPR027417">
    <property type="entry name" value="P-loop_NTPase"/>
</dbReference>
<dbReference type="GO" id="GO:0004386">
    <property type="term" value="F:helicase activity"/>
    <property type="evidence" value="ECO:0007669"/>
    <property type="project" value="UniProtKB-KW"/>
</dbReference>
<organism evidence="3 4">
    <name type="scientific">Phytophthora megakarya</name>
    <dbReference type="NCBI Taxonomy" id="4795"/>
    <lineage>
        <taxon>Eukaryota</taxon>
        <taxon>Sar</taxon>
        <taxon>Stramenopiles</taxon>
        <taxon>Oomycota</taxon>
        <taxon>Peronosporomycetes</taxon>
        <taxon>Peronosporales</taxon>
        <taxon>Peronosporaceae</taxon>
        <taxon>Phytophthora</taxon>
    </lineage>
</organism>
<evidence type="ECO:0000313" key="4">
    <source>
        <dbReference type="Proteomes" id="UP000198211"/>
    </source>
</evidence>
<protein>
    <submittedName>
        <fullName evidence="3">Helitron helicase</fullName>
    </submittedName>
</protein>
<dbReference type="AlphaFoldDB" id="A0A225V6Y3"/>
<dbReference type="OrthoDB" id="105821at2759"/>
<keyword evidence="3" id="KW-0378">Hydrolase</keyword>
<keyword evidence="3" id="KW-0347">Helicase</keyword>
<name>A0A225V6Y3_9STRA</name>
<evidence type="ECO:0000256" key="1">
    <source>
        <dbReference type="SAM" id="MobiDB-lite"/>
    </source>
</evidence>
<evidence type="ECO:0000313" key="3">
    <source>
        <dbReference type="EMBL" id="OWZ01586.1"/>
    </source>
</evidence>
<dbReference type="EMBL" id="NBNE01006740">
    <property type="protein sequence ID" value="OWZ01586.1"/>
    <property type="molecule type" value="Genomic_DNA"/>
</dbReference>
<feature type="region of interest" description="Disordered" evidence="1">
    <location>
        <begin position="1"/>
        <end position="20"/>
    </location>
</feature>
<dbReference type="PANTHER" id="PTHR23274:SF51">
    <property type="entry name" value="OS03G0423850 PROTEIN"/>
    <property type="match status" value="1"/>
</dbReference>
<dbReference type="PANTHER" id="PTHR23274">
    <property type="entry name" value="DNA HELICASE-RELATED"/>
    <property type="match status" value="1"/>
</dbReference>
<keyword evidence="4" id="KW-1185">Reference proteome</keyword>
<sequence>MVHDAGLGSDNVPAEVDDADDDRRTRNVNALIDAMYPGINADDLPNAYFLIELFWRLVTQVYEGSMRWWQLPHRLEGVADRNLFEQEFLNSPNLFGIPPYRIALKVWTPIIMIRHLNSDAELCNGTRLRVVLLRERSIEATVMLGPVTGNTVFFPRITFYTEDDDKEFPFKLKLKPFPVVPAFAMTINKAQGQSSYQVGIYLESPVFSHGKLYVSLSRVTSRKAIKIAVYQMMIDEDGKVHTKNIVYSKILDHEVA</sequence>
<gene>
    <name evidence="3" type="ORF">PHMEG_00026994</name>
</gene>
<dbReference type="Proteomes" id="UP000198211">
    <property type="component" value="Unassembled WGS sequence"/>
</dbReference>